<sequence length="263" mass="28748">MPEGDTVRQTAVALTRELGGATLRRAQLRHPRLATADLTGRTVEGARSVGKHLFLRFGGDLSLHSHLGMDGSWTFHDPGRRAPVGHWTRVLLQTDTRLALGQRLLRLALVPTGEESGLVAHLGPDLLDPDWSPEMAELARRRLTADPDRELGLALLDQHVMAGVGNVYKTEVCFLLGVSPWTPVSGVDPVETVELCRKLLVDNADRRQRSTTGQPGRGRELWVYGRDRLGCLRCGGPVLTGVQGSGTRERIAYHCPRCQPGPA</sequence>
<evidence type="ECO:0000259" key="14">
    <source>
        <dbReference type="PROSITE" id="PS51066"/>
    </source>
</evidence>
<comment type="caution">
    <text evidence="16">The sequence shown here is derived from an EMBL/GenBank/DDBJ whole genome shotgun (WGS) entry which is preliminary data.</text>
</comment>
<dbReference type="Gene3D" id="1.10.8.50">
    <property type="match status" value="1"/>
</dbReference>
<keyword evidence="5 13" id="KW-0863">Zinc-finger</keyword>
<dbReference type="Pfam" id="PF01149">
    <property type="entry name" value="Fapy_DNA_glyco"/>
    <property type="match status" value="1"/>
</dbReference>
<evidence type="ECO:0000313" key="17">
    <source>
        <dbReference type="Proteomes" id="UP000185696"/>
    </source>
</evidence>
<gene>
    <name evidence="16" type="ORF">BLA60_02195</name>
</gene>
<dbReference type="PROSITE" id="PS51068">
    <property type="entry name" value="FPG_CAT"/>
    <property type="match status" value="1"/>
</dbReference>
<keyword evidence="7" id="KW-0862">Zinc</keyword>
<evidence type="ECO:0000256" key="8">
    <source>
        <dbReference type="ARBA" id="ARBA00023125"/>
    </source>
</evidence>
<keyword evidence="10" id="KW-0456">Lyase</keyword>
<dbReference type="SUPFAM" id="SSF57716">
    <property type="entry name" value="Glucocorticoid receptor-like (DNA-binding domain)"/>
    <property type="match status" value="1"/>
</dbReference>
<dbReference type="InterPro" id="IPR035937">
    <property type="entry name" value="FPG_N"/>
</dbReference>
<dbReference type="GO" id="GO:0008270">
    <property type="term" value="F:zinc ion binding"/>
    <property type="evidence" value="ECO:0007669"/>
    <property type="project" value="UniProtKB-KW"/>
</dbReference>
<dbReference type="InterPro" id="IPR044090">
    <property type="entry name" value="Nei2_N"/>
</dbReference>
<evidence type="ECO:0000256" key="3">
    <source>
        <dbReference type="ARBA" id="ARBA00022723"/>
    </source>
</evidence>
<organism evidence="16 17">
    <name type="scientific">Actinophytocola xinjiangensis</name>
    <dbReference type="NCBI Taxonomy" id="485602"/>
    <lineage>
        <taxon>Bacteria</taxon>
        <taxon>Bacillati</taxon>
        <taxon>Actinomycetota</taxon>
        <taxon>Actinomycetes</taxon>
        <taxon>Pseudonocardiales</taxon>
        <taxon>Pseudonocardiaceae</taxon>
    </lineage>
</organism>
<keyword evidence="12" id="KW-0326">Glycosidase</keyword>
<evidence type="ECO:0000256" key="11">
    <source>
        <dbReference type="ARBA" id="ARBA00023268"/>
    </source>
</evidence>
<name>A0A7Z0WRI2_9PSEU</name>
<protein>
    <recommendedName>
        <fullName evidence="2">DNA-(apurinic or apyrimidinic site) lyase</fullName>
        <ecNumber evidence="2">4.2.99.18</ecNumber>
    </recommendedName>
</protein>
<keyword evidence="6" id="KW-0378">Hydrolase</keyword>
<proteinExistence type="inferred from homology"/>
<dbReference type="Pfam" id="PF06831">
    <property type="entry name" value="H2TH"/>
    <property type="match status" value="1"/>
</dbReference>
<comment type="similarity">
    <text evidence="1">Belongs to the FPG family.</text>
</comment>
<dbReference type="InterPro" id="IPR010979">
    <property type="entry name" value="Ribosomal_uS13-like_H2TH"/>
</dbReference>
<dbReference type="Proteomes" id="UP000185696">
    <property type="component" value="Unassembled WGS sequence"/>
</dbReference>
<evidence type="ECO:0000256" key="5">
    <source>
        <dbReference type="ARBA" id="ARBA00022771"/>
    </source>
</evidence>
<feature type="domain" description="FPG-type" evidence="14">
    <location>
        <begin position="222"/>
        <end position="260"/>
    </location>
</feature>
<dbReference type="PROSITE" id="PS51066">
    <property type="entry name" value="ZF_FPG_2"/>
    <property type="match status" value="1"/>
</dbReference>
<dbReference type="SUPFAM" id="SSF46946">
    <property type="entry name" value="S13-like H2TH domain"/>
    <property type="match status" value="1"/>
</dbReference>
<dbReference type="GO" id="GO:0140078">
    <property type="term" value="F:class I DNA-(apurinic or apyrimidinic site) endonuclease activity"/>
    <property type="evidence" value="ECO:0007669"/>
    <property type="project" value="UniProtKB-EC"/>
</dbReference>
<evidence type="ECO:0000256" key="2">
    <source>
        <dbReference type="ARBA" id="ARBA00012720"/>
    </source>
</evidence>
<evidence type="ECO:0000256" key="9">
    <source>
        <dbReference type="ARBA" id="ARBA00023204"/>
    </source>
</evidence>
<reference evidence="16 17" key="1">
    <citation type="submission" date="2016-12" db="EMBL/GenBank/DDBJ databases">
        <title>The draft genome sequence of Actinophytocola xinjiangensis.</title>
        <authorList>
            <person name="Wang W."/>
            <person name="Yuan L."/>
        </authorList>
    </citation>
    <scope>NUCLEOTIDE SEQUENCE [LARGE SCALE GENOMIC DNA]</scope>
    <source>
        <strain evidence="16 17">CGMCC 4.4663</strain>
    </source>
</reference>
<keyword evidence="17" id="KW-1185">Reference proteome</keyword>
<dbReference type="SMART" id="SM00898">
    <property type="entry name" value="Fapy_DNA_glyco"/>
    <property type="match status" value="1"/>
</dbReference>
<keyword evidence="4" id="KW-0227">DNA damage</keyword>
<evidence type="ECO:0000259" key="15">
    <source>
        <dbReference type="PROSITE" id="PS51068"/>
    </source>
</evidence>
<evidence type="ECO:0000256" key="6">
    <source>
        <dbReference type="ARBA" id="ARBA00022801"/>
    </source>
</evidence>
<dbReference type="PANTHER" id="PTHR42697:SF1">
    <property type="entry name" value="ENDONUCLEASE 8"/>
    <property type="match status" value="1"/>
</dbReference>
<dbReference type="SUPFAM" id="SSF81624">
    <property type="entry name" value="N-terminal domain of MutM-like DNA repair proteins"/>
    <property type="match status" value="1"/>
</dbReference>
<evidence type="ECO:0000256" key="10">
    <source>
        <dbReference type="ARBA" id="ARBA00023239"/>
    </source>
</evidence>
<dbReference type="InterPro" id="IPR012319">
    <property type="entry name" value="FPG_cat"/>
</dbReference>
<dbReference type="InterPro" id="IPR000214">
    <property type="entry name" value="Znf_DNA_glyclase/AP_lyase"/>
</dbReference>
<dbReference type="InterPro" id="IPR015886">
    <property type="entry name" value="H2TH_FPG"/>
</dbReference>
<dbReference type="GO" id="GO:0003684">
    <property type="term" value="F:damaged DNA binding"/>
    <property type="evidence" value="ECO:0007669"/>
    <property type="project" value="InterPro"/>
</dbReference>
<feature type="domain" description="Formamidopyrimidine-DNA glycosylase catalytic" evidence="15">
    <location>
        <begin position="2"/>
        <end position="113"/>
    </location>
</feature>
<dbReference type="EC" id="4.2.99.18" evidence="2"/>
<dbReference type="SMART" id="SM01232">
    <property type="entry name" value="H2TH"/>
    <property type="match status" value="1"/>
</dbReference>
<dbReference type="GO" id="GO:0000703">
    <property type="term" value="F:oxidized pyrimidine nucleobase lesion DNA N-glycosylase activity"/>
    <property type="evidence" value="ECO:0007669"/>
    <property type="project" value="TreeGrafter"/>
</dbReference>
<dbReference type="GO" id="GO:0006284">
    <property type="term" value="P:base-excision repair"/>
    <property type="evidence" value="ECO:0007669"/>
    <property type="project" value="InterPro"/>
</dbReference>
<evidence type="ECO:0000256" key="4">
    <source>
        <dbReference type="ARBA" id="ARBA00022763"/>
    </source>
</evidence>
<dbReference type="RefSeq" id="WP_075130959.1">
    <property type="nucleotide sequence ID" value="NZ_MSIF01000001.1"/>
</dbReference>
<keyword evidence="9" id="KW-0234">DNA repair</keyword>
<dbReference type="PANTHER" id="PTHR42697">
    <property type="entry name" value="ENDONUCLEASE 8"/>
    <property type="match status" value="1"/>
</dbReference>
<evidence type="ECO:0000256" key="13">
    <source>
        <dbReference type="PROSITE-ProRule" id="PRU00391"/>
    </source>
</evidence>
<evidence type="ECO:0000256" key="1">
    <source>
        <dbReference type="ARBA" id="ARBA00009409"/>
    </source>
</evidence>
<dbReference type="OrthoDB" id="9800855at2"/>
<keyword evidence="11" id="KW-0511">Multifunctional enzyme</keyword>
<dbReference type="Gene3D" id="3.20.190.10">
    <property type="entry name" value="MutM-like, N-terminal"/>
    <property type="match status" value="1"/>
</dbReference>
<evidence type="ECO:0000256" key="7">
    <source>
        <dbReference type="ARBA" id="ARBA00022833"/>
    </source>
</evidence>
<accession>A0A7Z0WRI2</accession>
<dbReference type="CDD" id="cd08971">
    <property type="entry name" value="AcNei2_N"/>
    <property type="match status" value="1"/>
</dbReference>
<evidence type="ECO:0000256" key="12">
    <source>
        <dbReference type="ARBA" id="ARBA00023295"/>
    </source>
</evidence>
<dbReference type="EMBL" id="MSIF01000001">
    <property type="protein sequence ID" value="OLF14011.1"/>
    <property type="molecule type" value="Genomic_DNA"/>
</dbReference>
<dbReference type="AlphaFoldDB" id="A0A7Z0WRI2"/>
<keyword evidence="8" id="KW-0238">DNA-binding</keyword>
<keyword evidence="3" id="KW-0479">Metal-binding</keyword>
<evidence type="ECO:0000313" key="16">
    <source>
        <dbReference type="EMBL" id="OLF14011.1"/>
    </source>
</evidence>